<feature type="region of interest" description="Disordered" evidence="1">
    <location>
        <begin position="55"/>
        <end position="89"/>
    </location>
</feature>
<evidence type="ECO:0000313" key="3">
    <source>
        <dbReference type="EMBL" id="ELA32811.1"/>
    </source>
</evidence>
<dbReference type="GO" id="GO:0003723">
    <property type="term" value="F:RNA binding"/>
    <property type="evidence" value="ECO:0007669"/>
    <property type="project" value="InterPro"/>
</dbReference>
<protein>
    <submittedName>
        <fullName evidence="3">ATP-dependent RNA helicase dbp10</fullName>
    </submittedName>
</protein>
<organism evidence="3">
    <name type="scientific">Colletotrichum fructicola (strain Nara gc5)</name>
    <name type="common">Anthracnose fungus</name>
    <name type="synonym">Colletotrichum gloeosporioides (strain Nara gc5)</name>
    <dbReference type="NCBI Taxonomy" id="1213859"/>
    <lineage>
        <taxon>Eukaryota</taxon>
        <taxon>Fungi</taxon>
        <taxon>Dikarya</taxon>
        <taxon>Ascomycota</taxon>
        <taxon>Pezizomycotina</taxon>
        <taxon>Sordariomycetes</taxon>
        <taxon>Hypocreomycetidae</taxon>
        <taxon>Glomerellales</taxon>
        <taxon>Glomerellaceae</taxon>
        <taxon>Colletotrichum</taxon>
        <taxon>Colletotrichum gloeosporioides species complex</taxon>
    </lineage>
</organism>
<gene>
    <name evidence="3" type="ORF">CGGC5_7137</name>
</gene>
<keyword evidence="3" id="KW-0067">ATP-binding</keyword>
<feature type="region of interest" description="Disordered" evidence="1">
    <location>
        <begin position="1"/>
        <end position="26"/>
    </location>
</feature>
<feature type="domain" description="DBP10 C-terminal" evidence="2">
    <location>
        <begin position="2"/>
        <end position="57"/>
    </location>
</feature>
<sequence>MDLTNDETAKGFGEPTKTRGMRWDKKQNKYVARANDEDGSKGSKFIRGEPTLGRMQVGGLERPNMPGAVDQSGPRYKHKLEKAPKQADKYRDDYQVRKKRVAEAKEKRIGKFKDGAGSRKEIKGAEDIRKARVEKQKKMEKNARPSKKR</sequence>
<keyword evidence="3" id="KW-0378">Hydrolase</keyword>
<name>L2G3C3_COLFN</name>
<dbReference type="AlphaFoldDB" id="L2G3C3"/>
<dbReference type="SMART" id="SM01123">
    <property type="entry name" value="DBP10CT"/>
    <property type="match status" value="1"/>
</dbReference>
<dbReference type="STRING" id="1213859.L2G3C3"/>
<evidence type="ECO:0000259" key="2">
    <source>
        <dbReference type="SMART" id="SM01123"/>
    </source>
</evidence>
<feature type="compositionally biased region" description="Basic and acidic residues" evidence="1">
    <location>
        <begin position="110"/>
        <end position="143"/>
    </location>
</feature>
<dbReference type="GO" id="GO:0003724">
    <property type="term" value="F:RNA helicase activity"/>
    <property type="evidence" value="ECO:0007669"/>
    <property type="project" value="InterPro"/>
</dbReference>
<feature type="region of interest" description="Disordered" evidence="1">
    <location>
        <begin position="110"/>
        <end position="149"/>
    </location>
</feature>
<reference evidence="3" key="1">
    <citation type="submission" date="2012-08" db="EMBL/GenBank/DDBJ databases">
        <title>Genome analysis of Colletotrichum orbiculare and Colletotrichum fructicola.</title>
        <authorList>
            <person name="Gan P.H.P."/>
            <person name="Ikeda K."/>
            <person name="Irieda H."/>
            <person name="Narusaka M."/>
            <person name="O'Connell R.J."/>
            <person name="Narusaka Y."/>
            <person name="Takano Y."/>
            <person name="Kubo Y."/>
            <person name="Shirasu K."/>
        </authorList>
    </citation>
    <scope>NUCLEOTIDE SEQUENCE</scope>
    <source>
        <strain evidence="3">Nara gc5</strain>
    </source>
</reference>
<dbReference type="GO" id="GO:0005634">
    <property type="term" value="C:nucleus"/>
    <property type="evidence" value="ECO:0007669"/>
    <property type="project" value="InterPro"/>
</dbReference>
<keyword evidence="3" id="KW-0347">Helicase</keyword>
<accession>L2G3C3</accession>
<dbReference type="InterPro" id="IPR012541">
    <property type="entry name" value="DBP10_C"/>
</dbReference>
<evidence type="ECO:0000256" key="1">
    <source>
        <dbReference type="SAM" id="MobiDB-lite"/>
    </source>
</evidence>
<proteinExistence type="predicted"/>
<dbReference type="GO" id="GO:0005524">
    <property type="term" value="F:ATP binding"/>
    <property type="evidence" value="ECO:0007669"/>
    <property type="project" value="InterPro"/>
</dbReference>
<keyword evidence="3" id="KW-0547">Nucleotide-binding</keyword>
<dbReference type="HOGENOM" id="CLU_1749515_0_0_1"/>
<dbReference type="Pfam" id="PF08147">
    <property type="entry name" value="DBP10CT"/>
    <property type="match status" value="1"/>
</dbReference>
<dbReference type="EMBL" id="KB020680">
    <property type="protein sequence ID" value="ELA32811.1"/>
    <property type="molecule type" value="Genomic_DNA"/>
</dbReference>